<evidence type="ECO:0000256" key="2">
    <source>
        <dbReference type="ARBA" id="ARBA00010617"/>
    </source>
</evidence>
<evidence type="ECO:0000256" key="4">
    <source>
        <dbReference type="ARBA" id="ARBA00022723"/>
    </source>
</evidence>
<reference evidence="10" key="1">
    <citation type="submission" date="2020-08" db="EMBL/GenBank/DDBJ databases">
        <title>Genome sequencing and assembly of the red palm weevil Rhynchophorus ferrugineus.</title>
        <authorList>
            <person name="Dias G.B."/>
            <person name="Bergman C.M."/>
            <person name="Manee M."/>
        </authorList>
    </citation>
    <scope>NUCLEOTIDE SEQUENCE</scope>
    <source>
        <strain evidence="10">AA-2017</strain>
        <tissue evidence="10">Whole larva</tissue>
    </source>
</reference>
<dbReference type="PROSITE" id="PS00086">
    <property type="entry name" value="CYTOCHROME_P450"/>
    <property type="match status" value="1"/>
</dbReference>
<keyword evidence="7 9" id="KW-0503">Monooxygenase</keyword>
<evidence type="ECO:0000256" key="7">
    <source>
        <dbReference type="ARBA" id="ARBA00023033"/>
    </source>
</evidence>
<evidence type="ECO:0000256" key="9">
    <source>
        <dbReference type="RuleBase" id="RU000461"/>
    </source>
</evidence>
<evidence type="ECO:0000313" key="10">
    <source>
        <dbReference type="EMBL" id="KAF7275216.1"/>
    </source>
</evidence>
<dbReference type="InterPro" id="IPR001128">
    <property type="entry name" value="Cyt_P450"/>
</dbReference>
<dbReference type="GO" id="GO:0004497">
    <property type="term" value="F:monooxygenase activity"/>
    <property type="evidence" value="ECO:0007669"/>
    <property type="project" value="UniProtKB-KW"/>
</dbReference>
<keyword evidence="5 9" id="KW-0560">Oxidoreductase</keyword>
<dbReference type="GO" id="GO:0016705">
    <property type="term" value="F:oxidoreductase activity, acting on paired donors, with incorporation or reduction of molecular oxygen"/>
    <property type="evidence" value="ECO:0007669"/>
    <property type="project" value="InterPro"/>
</dbReference>
<dbReference type="InterPro" id="IPR017972">
    <property type="entry name" value="Cyt_P450_CS"/>
</dbReference>
<keyword evidence="4 8" id="KW-0479">Metal-binding</keyword>
<dbReference type="SUPFAM" id="SSF48264">
    <property type="entry name" value="Cytochrome P450"/>
    <property type="match status" value="1"/>
</dbReference>
<dbReference type="InterPro" id="IPR002401">
    <property type="entry name" value="Cyt_P450_E_grp-I"/>
</dbReference>
<protein>
    <recommendedName>
        <fullName evidence="12">Ecdysone 20-monooxygenase</fullName>
    </recommendedName>
</protein>
<sequence length="483" mass="55242">MFDILTVVMVAVFLLFFGYRPPWLSKKLYEFKPKDVHDIPGPLSLPLLGTSWLFLVGRYHISKIPDYYSELRSRYGPIVKEEALFNVPVISVYEKSDLEKVFRSTGRYPLRPPTEALAQYRRSRPDRYASTGLTNEQGEKWHFLRTSLTTMLTSPKTIQNFLPEMEAIADDWCHLLTKKRDKNGNISNLEELAGKLGLEATCALVLGRRMGFLIEDRVCPVAQRLADTVKVNFAACRDTYFGLPFWKWFPTRSYRHLCESEAAIYELASELIRTADDSTKESAVFQSVLNADIDEREKKSAIVDFLAAGIHTLKNSLLFLLYQVALNPECQEKIIQDDSKAYLKACSMETFRITPTAHALARIIETDLELSGYNVNAGSVVLCQTSLACLNDAYFKQAKKFRPERWLNEEKYETAANAAYLVTPFGYGRRICPGKRYIEQVLPIILDKTVEKFKIRADKVMEVEFEFLLSPKGNVSMNFTDRA</sequence>
<keyword evidence="6 8" id="KW-0408">Iron</keyword>
<dbReference type="Gene3D" id="1.10.630.10">
    <property type="entry name" value="Cytochrome P450"/>
    <property type="match status" value="1"/>
</dbReference>
<comment type="cofactor">
    <cofactor evidence="1 8">
        <name>heme</name>
        <dbReference type="ChEBI" id="CHEBI:30413"/>
    </cofactor>
</comment>
<dbReference type="OrthoDB" id="3945418at2759"/>
<dbReference type="PANTHER" id="PTHR24279:SF120">
    <property type="entry name" value="CYTOCHROME P450"/>
    <property type="match status" value="1"/>
</dbReference>
<comment type="caution">
    <text evidence="10">The sequence shown here is derived from an EMBL/GenBank/DDBJ whole genome shotgun (WGS) entry which is preliminary data.</text>
</comment>
<gene>
    <name evidence="10" type="ORF">GWI33_012073</name>
</gene>
<evidence type="ECO:0008006" key="12">
    <source>
        <dbReference type="Google" id="ProtNLM"/>
    </source>
</evidence>
<dbReference type="CDD" id="cd11054">
    <property type="entry name" value="CYP24A1-like"/>
    <property type="match status" value="1"/>
</dbReference>
<dbReference type="GO" id="GO:0020037">
    <property type="term" value="F:heme binding"/>
    <property type="evidence" value="ECO:0007669"/>
    <property type="project" value="InterPro"/>
</dbReference>
<accession>A0A834M7X3</accession>
<evidence type="ECO:0000256" key="1">
    <source>
        <dbReference type="ARBA" id="ARBA00001971"/>
    </source>
</evidence>
<dbReference type="InterPro" id="IPR050479">
    <property type="entry name" value="CYP11_CYP27_families"/>
</dbReference>
<dbReference type="InterPro" id="IPR036396">
    <property type="entry name" value="Cyt_P450_sf"/>
</dbReference>
<dbReference type="PANTHER" id="PTHR24279">
    <property type="entry name" value="CYTOCHROME P450"/>
    <property type="match status" value="1"/>
</dbReference>
<dbReference type="EMBL" id="JAACXV010011047">
    <property type="protein sequence ID" value="KAF7275216.1"/>
    <property type="molecule type" value="Genomic_DNA"/>
</dbReference>
<dbReference type="PRINTS" id="PR00463">
    <property type="entry name" value="EP450I"/>
</dbReference>
<organism evidence="10 11">
    <name type="scientific">Rhynchophorus ferrugineus</name>
    <name type="common">Red palm weevil</name>
    <name type="synonym">Curculio ferrugineus</name>
    <dbReference type="NCBI Taxonomy" id="354439"/>
    <lineage>
        <taxon>Eukaryota</taxon>
        <taxon>Metazoa</taxon>
        <taxon>Ecdysozoa</taxon>
        <taxon>Arthropoda</taxon>
        <taxon>Hexapoda</taxon>
        <taxon>Insecta</taxon>
        <taxon>Pterygota</taxon>
        <taxon>Neoptera</taxon>
        <taxon>Endopterygota</taxon>
        <taxon>Coleoptera</taxon>
        <taxon>Polyphaga</taxon>
        <taxon>Cucujiformia</taxon>
        <taxon>Curculionidae</taxon>
        <taxon>Dryophthorinae</taxon>
        <taxon>Rhynchophorus</taxon>
    </lineage>
</organism>
<evidence type="ECO:0000313" key="11">
    <source>
        <dbReference type="Proteomes" id="UP000625711"/>
    </source>
</evidence>
<dbReference type="GO" id="GO:0005506">
    <property type="term" value="F:iron ion binding"/>
    <property type="evidence" value="ECO:0007669"/>
    <property type="project" value="InterPro"/>
</dbReference>
<keyword evidence="3 8" id="KW-0349">Heme</keyword>
<dbReference type="Pfam" id="PF00067">
    <property type="entry name" value="p450"/>
    <property type="match status" value="1"/>
</dbReference>
<evidence type="ECO:0000256" key="6">
    <source>
        <dbReference type="ARBA" id="ARBA00023004"/>
    </source>
</evidence>
<proteinExistence type="inferred from homology"/>
<keyword evidence="11" id="KW-1185">Reference proteome</keyword>
<evidence type="ECO:0000256" key="5">
    <source>
        <dbReference type="ARBA" id="ARBA00023002"/>
    </source>
</evidence>
<dbReference type="AlphaFoldDB" id="A0A834M7X3"/>
<dbReference type="Proteomes" id="UP000625711">
    <property type="component" value="Unassembled WGS sequence"/>
</dbReference>
<comment type="similarity">
    <text evidence="2 9">Belongs to the cytochrome P450 family.</text>
</comment>
<name>A0A834M7X3_RHYFE</name>
<evidence type="ECO:0000256" key="8">
    <source>
        <dbReference type="PIRSR" id="PIRSR602401-1"/>
    </source>
</evidence>
<feature type="binding site" description="axial binding residue" evidence="8">
    <location>
        <position position="432"/>
    </location>
    <ligand>
        <name>heme</name>
        <dbReference type="ChEBI" id="CHEBI:30413"/>
    </ligand>
    <ligandPart>
        <name>Fe</name>
        <dbReference type="ChEBI" id="CHEBI:18248"/>
    </ligandPart>
</feature>
<evidence type="ECO:0000256" key="3">
    <source>
        <dbReference type="ARBA" id="ARBA00022617"/>
    </source>
</evidence>